<gene>
    <name evidence="2" type="ORF">SAMN05216210_0282</name>
</gene>
<accession>A0A1H2E4H7</accession>
<reference evidence="3" key="1">
    <citation type="submission" date="2016-10" db="EMBL/GenBank/DDBJ databases">
        <authorList>
            <person name="Varghese N."/>
            <person name="Submissions S."/>
        </authorList>
    </citation>
    <scope>NUCLEOTIDE SEQUENCE [LARGE SCALE GENOMIC DNA]</scope>
    <source>
        <strain evidence="3">CECT 8338</strain>
    </source>
</reference>
<proteinExistence type="predicted"/>
<dbReference type="Pfam" id="PF12915">
    <property type="entry name" value="DUF3833"/>
    <property type="match status" value="1"/>
</dbReference>
<evidence type="ECO:0008006" key="4">
    <source>
        <dbReference type="Google" id="ProtNLM"/>
    </source>
</evidence>
<organism evidence="2 3">
    <name type="scientific">Halopseudomonas salegens</name>
    <dbReference type="NCBI Taxonomy" id="1434072"/>
    <lineage>
        <taxon>Bacteria</taxon>
        <taxon>Pseudomonadati</taxon>
        <taxon>Pseudomonadota</taxon>
        <taxon>Gammaproteobacteria</taxon>
        <taxon>Pseudomonadales</taxon>
        <taxon>Pseudomonadaceae</taxon>
        <taxon>Halopseudomonas</taxon>
    </lineage>
</organism>
<dbReference type="Proteomes" id="UP000243924">
    <property type="component" value="Chromosome I"/>
</dbReference>
<sequence length="179" mass="20613">MYHTRIRTLLFTFGLALLLSACASKDVEHYADQGPTLRLQDYFNGELEAWGMFQKRNGDVVRRFHVHIDASWEGDVGTLDERFTYADGSTERRVWTLVKQSDGSWRGTADDVTGEARGRVAGNAFHWQYTLQLPVDGRVWEVDFDDWMFLIDDQVMLNRATMSKWGIRLGEVSLSFVKP</sequence>
<protein>
    <recommendedName>
        <fullName evidence="4">DUF3833 domain-containing protein</fullName>
    </recommendedName>
</protein>
<feature type="chain" id="PRO_5009272665" description="DUF3833 domain-containing protein" evidence="1">
    <location>
        <begin position="24"/>
        <end position="179"/>
    </location>
</feature>
<dbReference type="RefSeq" id="WP_092383406.1">
    <property type="nucleotide sequence ID" value="NZ_LT629787.1"/>
</dbReference>
<feature type="signal peptide" evidence="1">
    <location>
        <begin position="1"/>
        <end position="23"/>
    </location>
</feature>
<dbReference type="OrthoDB" id="5296954at2"/>
<dbReference type="PROSITE" id="PS51257">
    <property type="entry name" value="PROKAR_LIPOPROTEIN"/>
    <property type="match status" value="1"/>
</dbReference>
<keyword evidence="3" id="KW-1185">Reference proteome</keyword>
<evidence type="ECO:0000313" key="2">
    <source>
        <dbReference type="EMBL" id="SDT89588.1"/>
    </source>
</evidence>
<dbReference type="EMBL" id="LT629787">
    <property type="protein sequence ID" value="SDT89588.1"/>
    <property type="molecule type" value="Genomic_DNA"/>
</dbReference>
<dbReference type="InterPro" id="IPR024409">
    <property type="entry name" value="DUF3833"/>
</dbReference>
<keyword evidence="1" id="KW-0732">Signal</keyword>
<dbReference type="AlphaFoldDB" id="A0A1H2E4H7"/>
<name>A0A1H2E4H7_9GAMM</name>
<evidence type="ECO:0000313" key="3">
    <source>
        <dbReference type="Proteomes" id="UP000243924"/>
    </source>
</evidence>
<dbReference type="STRING" id="1434072.SAMN05216210_0282"/>
<evidence type="ECO:0000256" key="1">
    <source>
        <dbReference type="SAM" id="SignalP"/>
    </source>
</evidence>